<evidence type="ECO:0000259" key="1">
    <source>
        <dbReference type="Pfam" id="PF16087"/>
    </source>
</evidence>
<sequence length="213" mass="24933">MNNNSEKVDMLFTYWECQKNTRLAKETYALRYPNRQHPSHTFFYKLEKNLRDTGSFSKRVINQQPRRGNAIGEDIEVQILAYVRANPRTSIRHVSREINISFQQDGAPAHNANIVRNLLNEYFPNRWIGTYGAIQWPPRSPDLTPLDYFLWGHLKTVVYANPPTCLLELKNKIIAACNQITEEQIISAINREFLIRVECCLQHHGAQFEQFVR</sequence>
<feature type="domain" description="DUF4817" evidence="1">
    <location>
        <begin position="6"/>
        <end position="55"/>
    </location>
</feature>
<reference evidence="3" key="1">
    <citation type="submission" date="2025-08" db="UniProtKB">
        <authorList>
            <consortium name="RefSeq"/>
        </authorList>
    </citation>
    <scope>IDENTIFICATION</scope>
    <source>
        <tissue evidence="3">Whole body</tissue>
    </source>
</reference>
<evidence type="ECO:0000313" key="3">
    <source>
        <dbReference type="RefSeq" id="XP_025411199.1"/>
    </source>
</evidence>
<proteinExistence type="predicted"/>
<dbReference type="InterPro" id="IPR032135">
    <property type="entry name" value="DUF4817"/>
</dbReference>
<dbReference type="AlphaFoldDB" id="A0A8B8FJW8"/>
<keyword evidence="2" id="KW-1185">Reference proteome</keyword>
<evidence type="ECO:0000313" key="2">
    <source>
        <dbReference type="Proteomes" id="UP000694846"/>
    </source>
</evidence>
<dbReference type="GO" id="GO:0003676">
    <property type="term" value="F:nucleic acid binding"/>
    <property type="evidence" value="ECO:0007669"/>
    <property type="project" value="InterPro"/>
</dbReference>
<dbReference type="Proteomes" id="UP000694846">
    <property type="component" value="Unplaced"/>
</dbReference>
<dbReference type="OrthoDB" id="10024802at2759"/>
<dbReference type="PANTHER" id="PTHR47326">
    <property type="entry name" value="TRANSPOSABLE ELEMENT TC3 TRANSPOSASE-LIKE PROTEIN"/>
    <property type="match status" value="1"/>
</dbReference>
<accession>A0A8B8FJW8</accession>
<dbReference type="Pfam" id="PF16087">
    <property type="entry name" value="DUF4817"/>
    <property type="match status" value="1"/>
</dbReference>
<dbReference type="InterPro" id="IPR036397">
    <property type="entry name" value="RNaseH_sf"/>
</dbReference>
<protein>
    <submittedName>
        <fullName evidence="3">Uncharacterized protein LOC112684096</fullName>
    </submittedName>
</protein>
<dbReference type="Gene3D" id="3.30.420.10">
    <property type="entry name" value="Ribonuclease H-like superfamily/Ribonuclease H"/>
    <property type="match status" value="1"/>
</dbReference>
<dbReference type="PANTHER" id="PTHR47326:SF1">
    <property type="entry name" value="HTH PSQ-TYPE DOMAIN-CONTAINING PROTEIN"/>
    <property type="match status" value="1"/>
</dbReference>
<name>A0A8B8FJW8_9HEMI</name>
<dbReference type="GeneID" id="112684096"/>
<dbReference type="RefSeq" id="XP_025411199.1">
    <property type="nucleotide sequence ID" value="XM_025555414.1"/>
</dbReference>
<organism evidence="2 3">
    <name type="scientific">Sipha flava</name>
    <name type="common">yellow sugarcane aphid</name>
    <dbReference type="NCBI Taxonomy" id="143950"/>
    <lineage>
        <taxon>Eukaryota</taxon>
        <taxon>Metazoa</taxon>
        <taxon>Ecdysozoa</taxon>
        <taxon>Arthropoda</taxon>
        <taxon>Hexapoda</taxon>
        <taxon>Insecta</taxon>
        <taxon>Pterygota</taxon>
        <taxon>Neoptera</taxon>
        <taxon>Paraneoptera</taxon>
        <taxon>Hemiptera</taxon>
        <taxon>Sternorrhyncha</taxon>
        <taxon>Aphidomorpha</taxon>
        <taxon>Aphidoidea</taxon>
        <taxon>Aphididae</taxon>
        <taxon>Sipha</taxon>
    </lineage>
</organism>
<gene>
    <name evidence="3" type="primary">LOC112684096</name>
</gene>